<accession>A0A0J8RDG7</accession>
<evidence type="ECO:0000313" key="1">
    <source>
        <dbReference type="EMBL" id="KMU81938.1"/>
    </source>
</evidence>
<proteinExistence type="predicted"/>
<dbReference type="AlphaFoldDB" id="A0A0J8RDG7"/>
<name>A0A0J8RDG7_COCIT</name>
<organism evidence="1 2">
    <name type="scientific">Coccidioides immitis RMSCC 3703</name>
    <dbReference type="NCBI Taxonomy" id="454286"/>
    <lineage>
        <taxon>Eukaryota</taxon>
        <taxon>Fungi</taxon>
        <taxon>Dikarya</taxon>
        <taxon>Ascomycota</taxon>
        <taxon>Pezizomycotina</taxon>
        <taxon>Eurotiomycetes</taxon>
        <taxon>Eurotiomycetidae</taxon>
        <taxon>Onygenales</taxon>
        <taxon>Onygenaceae</taxon>
        <taxon>Coccidioides</taxon>
    </lineage>
</organism>
<dbReference type="Proteomes" id="UP000054559">
    <property type="component" value="Unassembled WGS sequence"/>
</dbReference>
<reference evidence="2" key="1">
    <citation type="journal article" date="2010" name="Genome Res.">
        <title>Population genomic sequencing of Coccidioides fungi reveals recent hybridization and transposon control.</title>
        <authorList>
            <person name="Neafsey D.E."/>
            <person name="Barker B.M."/>
            <person name="Sharpton T.J."/>
            <person name="Stajich J.E."/>
            <person name="Park D.J."/>
            <person name="Whiston E."/>
            <person name="Hung C.-Y."/>
            <person name="McMahan C."/>
            <person name="White J."/>
            <person name="Sykes S."/>
            <person name="Heiman D."/>
            <person name="Young S."/>
            <person name="Zeng Q."/>
            <person name="Abouelleil A."/>
            <person name="Aftuck L."/>
            <person name="Bessette D."/>
            <person name="Brown A."/>
            <person name="FitzGerald M."/>
            <person name="Lui A."/>
            <person name="Macdonald J.P."/>
            <person name="Priest M."/>
            <person name="Orbach M.J."/>
            <person name="Galgiani J.N."/>
            <person name="Kirkland T.N."/>
            <person name="Cole G.T."/>
            <person name="Birren B.W."/>
            <person name="Henn M.R."/>
            <person name="Taylor J.W."/>
            <person name="Rounsley S.D."/>
        </authorList>
    </citation>
    <scope>NUCLEOTIDE SEQUENCE [LARGE SCALE GENOMIC DNA]</scope>
    <source>
        <strain evidence="2">RMSCC 3703</strain>
    </source>
</reference>
<sequence>MNTSLRESFLLLSLSLLFFSFFSSLHYYYSAEELPSPSLFKEELSRPSLELVYECHGSAECLKSSSTPPVRSTMANLVVLPDLPSYTGAQALSAHKSISKS</sequence>
<dbReference type="EMBL" id="DS268209">
    <property type="protein sequence ID" value="KMU81938.1"/>
    <property type="molecule type" value="Genomic_DNA"/>
</dbReference>
<evidence type="ECO:0000313" key="2">
    <source>
        <dbReference type="Proteomes" id="UP000054559"/>
    </source>
</evidence>
<protein>
    <submittedName>
        <fullName evidence="1">Uncharacterized protein</fullName>
    </submittedName>
</protein>
<gene>
    <name evidence="1" type="ORF">CISG_09320</name>
</gene>